<name>G7IRM1_MEDTR</name>
<dbReference type="InterPro" id="IPR039537">
    <property type="entry name" value="Retrotran_Ty1/copia-like"/>
</dbReference>
<dbReference type="HOGENOM" id="CLU_1828178_0_0_1"/>
<sequence>MRKLERKSGGIRKDLNEILSLYSFWYGLVIVNDYNICSYIKYLRNKDGLYSIFVIFCKQVQVEKDLKIAIVRSDHGGEKNVPTHFRTEAANACYIQNIIYLRPILKNTTYELWKGRKSNISYFHQFGCNEFLFSNHKCMCF</sequence>
<evidence type="ECO:0000313" key="2">
    <source>
        <dbReference type="EnsemblPlants" id="AES67330"/>
    </source>
</evidence>
<gene>
    <name evidence="1" type="ordered locus">MTR_2g089430</name>
</gene>
<dbReference type="PANTHER" id="PTHR42648">
    <property type="entry name" value="TRANSPOSASE, PUTATIVE-RELATED"/>
    <property type="match status" value="1"/>
</dbReference>
<dbReference type="EMBL" id="CM001218">
    <property type="protein sequence ID" value="AES67330.1"/>
    <property type="molecule type" value="Genomic_DNA"/>
</dbReference>
<keyword evidence="3" id="KW-1185">Reference proteome</keyword>
<reference evidence="1 3" key="1">
    <citation type="journal article" date="2011" name="Nature">
        <title>The Medicago genome provides insight into the evolution of rhizobial symbioses.</title>
        <authorList>
            <person name="Young N.D."/>
            <person name="Debelle F."/>
            <person name="Oldroyd G.E."/>
            <person name="Geurts R."/>
            <person name="Cannon S.B."/>
            <person name="Udvardi M.K."/>
            <person name="Benedito V.A."/>
            <person name="Mayer K.F."/>
            <person name="Gouzy J."/>
            <person name="Schoof H."/>
            <person name="Van de Peer Y."/>
            <person name="Proost S."/>
            <person name="Cook D.R."/>
            <person name="Meyers B.C."/>
            <person name="Spannagl M."/>
            <person name="Cheung F."/>
            <person name="De Mita S."/>
            <person name="Krishnakumar V."/>
            <person name="Gundlach H."/>
            <person name="Zhou S."/>
            <person name="Mudge J."/>
            <person name="Bharti A.K."/>
            <person name="Murray J.D."/>
            <person name="Naoumkina M.A."/>
            <person name="Rosen B."/>
            <person name="Silverstein K.A."/>
            <person name="Tang H."/>
            <person name="Rombauts S."/>
            <person name="Zhao P.X."/>
            <person name="Zhou P."/>
            <person name="Barbe V."/>
            <person name="Bardou P."/>
            <person name="Bechner M."/>
            <person name="Bellec A."/>
            <person name="Berger A."/>
            <person name="Berges H."/>
            <person name="Bidwell S."/>
            <person name="Bisseling T."/>
            <person name="Choisne N."/>
            <person name="Couloux A."/>
            <person name="Denny R."/>
            <person name="Deshpande S."/>
            <person name="Dai X."/>
            <person name="Doyle J.J."/>
            <person name="Dudez A.M."/>
            <person name="Farmer A.D."/>
            <person name="Fouteau S."/>
            <person name="Franken C."/>
            <person name="Gibelin C."/>
            <person name="Gish J."/>
            <person name="Goldstein S."/>
            <person name="Gonzalez A.J."/>
            <person name="Green P.J."/>
            <person name="Hallab A."/>
            <person name="Hartog M."/>
            <person name="Hua A."/>
            <person name="Humphray S.J."/>
            <person name="Jeong D.H."/>
            <person name="Jing Y."/>
            <person name="Jocker A."/>
            <person name="Kenton S.M."/>
            <person name="Kim D.J."/>
            <person name="Klee K."/>
            <person name="Lai H."/>
            <person name="Lang C."/>
            <person name="Lin S."/>
            <person name="Macmil S.L."/>
            <person name="Magdelenat G."/>
            <person name="Matthews L."/>
            <person name="McCorrison J."/>
            <person name="Monaghan E.L."/>
            <person name="Mun J.H."/>
            <person name="Najar F.Z."/>
            <person name="Nicholson C."/>
            <person name="Noirot C."/>
            <person name="O'Bleness M."/>
            <person name="Paule C.R."/>
            <person name="Poulain J."/>
            <person name="Prion F."/>
            <person name="Qin B."/>
            <person name="Qu C."/>
            <person name="Retzel E.F."/>
            <person name="Riddle C."/>
            <person name="Sallet E."/>
            <person name="Samain S."/>
            <person name="Samson N."/>
            <person name="Sanders I."/>
            <person name="Saurat O."/>
            <person name="Scarpelli C."/>
            <person name="Schiex T."/>
            <person name="Segurens B."/>
            <person name="Severin A.J."/>
            <person name="Sherrier D.J."/>
            <person name="Shi R."/>
            <person name="Sims S."/>
            <person name="Singer S.R."/>
            <person name="Sinharoy S."/>
            <person name="Sterck L."/>
            <person name="Viollet A."/>
            <person name="Wang B.B."/>
            <person name="Wang K."/>
            <person name="Wang M."/>
            <person name="Wang X."/>
            <person name="Warfsmann J."/>
            <person name="Weissenbach J."/>
            <person name="White D.D."/>
            <person name="White J.D."/>
            <person name="Wiley G.B."/>
            <person name="Wincker P."/>
            <person name="Xing Y."/>
            <person name="Yang L."/>
            <person name="Yao Z."/>
            <person name="Ying F."/>
            <person name="Zhai J."/>
            <person name="Zhou L."/>
            <person name="Zuber A."/>
            <person name="Denarie J."/>
            <person name="Dixon R.A."/>
            <person name="May G.D."/>
            <person name="Schwartz D.C."/>
            <person name="Rogers J."/>
            <person name="Quetier F."/>
            <person name="Town C.D."/>
            <person name="Roe B.A."/>
        </authorList>
    </citation>
    <scope>NUCLEOTIDE SEQUENCE [LARGE SCALE GENOMIC DNA]</scope>
    <source>
        <strain evidence="1">A17</strain>
        <strain evidence="2 3">cv. Jemalong A17</strain>
    </source>
</reference>
<dbReference type="PaxDb" id="3880-AES67330"/>
<dbReference type="Proteomes" id="UP000002051">
    <property type="component" value="Chromosome 2"/>
</dbReference>
<reference evidence="2" key="3">
    <citation type="submission" date="2015-04" db="UniProtKB">
        <authorList>
            <consortium name="EnsemblPlants"/>
        </authorList>
    </citation>
    <scope>IDENTIFICATION</scope>
    <source>
        <strain evidence="2">cv. Jemalong A17</strain>
    </source>
</reference>
<dbReference type="EnsemblPlants" id="AES67330">
    <property type="protein sequence ID" value="AES67330"/>
    <property type="gene ID" value="MTR_2g089430"/>
</dbReference>
<organism evidence="1 3">
    <name type="scientific">Medicago truncatula</name>
    <name type="common">Barrel medic</name>
    <name type="synonym">Medicago tribuloides</name>
    <dbReference type="NCBI Taxonomy" id="3880"/>
    <lineage>
        <taxon>Eukaryota</taxon>
        <taxon>Viridiplantae</taxon>
        <taxon>Streptophyta</taxon>
        <taxon>Embryophyta</taxon>
        <taxon>Tracheophyta</taxon>
        <taxon>Spermatophyta</taxon>
        <taxon>Magnoliopsida</taxon>
        <taxon>eudicotyledons</taxon>
        <taxon>Gunneridae</taxon>
        <taxon>Pentapetalae</taxon>
        <taxon>rosids</taxon>
        <taxon>fabids</taxon>
        <taxon>Fabales</taxon>
        <taxon>Fabaceae</taxon>
        <taxon>Papilionoideae</taxon>
        <taxon>50 kb inversion clade</taxon>
        <taxon>NPAAA clade</taxon>
        <taxon>Hologalegina</taxon>
        <taxon>IRL clade</taxon>
        <taxon>Trifolieae</taxon>
        <taxon>Medicago</taxon>
    </lineage>
</organism>
<dbReference type="AlphaFoldDB" id="G7IRM1"/>
<proteinExistence type="predicted"/>
<reference evidence="1 3" key="2">
    <citation type="journal article" date="2014" name="BMC Genomics">
        <title>An improved genome release (version Mt4.0) for the model legume Medicago truncatula.</title>
        <authorList>
            <person name="Tang H."/>
            <person name="Krishnakumar V."/>
            <person name="Bidwell S."/>
            <person name="Rosen B."/>
            <person name="Chan A."/>
            <person name="Zhou S."/>
            <person name="Gentzbittel L."/>
            <person name="Childs K.L."/>
            <person name="Yandell M."/>
            <person name="Gundlach H."/>
            <person name="Mayer K.F."/>
            <person name="Schwartz D.C."/>
            <person name="Town C.D."/>
        </authorList>
    </citation>
    <scope>GENOME REANNOTATION</scope>
    <source>
        <strain evidence="2 3">cv. Jemalong A17</strain>
    </source>
</reference>
<dbReference type="PANTHER" id="PTHR42648:SF19">
    <property type="entry name" value="RNA-DIRECTED DNA POLYMERASE"/>
    <property type="match status" value="1"/>
</dbReference>
<accession>G7IRM1</accession>
<evidence type="ECO:0000313" key="1">
    <source>
        <dbReference type="EMBL" id="AES67330.1"/>
    </source>
</evidence>
<protein>
    <submittedName>
        <fullName evidence="1 2">Uncharacterized protein</fullName>
    </submittedName>
</protein>
<evidence type="ECO:0000313" key="3">
    <source>
        <dbReference type="Proteomes" id="UP000002051"/>
    </source>
</evidence>